<keyword evidence="3" id="KW-1185">Reference proteome</keyword>
<gene>
    <name evidence="2" type="ORF">KUF71_013007</name>
</gene>
<reference evidence="2" key="2">
    <citation type="journal article" date="2023" name="BMC Genomics">
        <title>Pest status, molecular evolution, and epigenetic factors derived from the genome assembly of Frankliniella fusca, a thysanopteran phytovirus vector.</title>
        <authorList>
            <person name="Catto M.A."/>
            <person name="Labadie P.E."/>
            <person name="Jacobson A.L."/>
            <person name="Kennedy G.G."/>
            <person name="Srinivasan R."/>
            <person name="Hunt B.G."/>
        </authorList>
    </citation>
    <scope>NUCLEOTIDE SEQUENCE</scope>
    <source>
        <strain evidence="2">PL_HMW_Pooled</strain>
    </source>
</reference>
<dbReference type="EMBL" id="JAHWGI010001437">
    <property type="protein sequence ID" value="KAK3932548.1"/>
    <property type="molecule type" value="Genomic_DNA"/>
</dbReference>
<organism evidence="2 3">
    <name type="scientific">Frankliniella fusca</name>
    <dbReference type="NCBI Taxonomy" id="407009"/>
    <lineage>
        <taxon>Eukaryota</taxon>
        <taxon>Metazoa</taxon>
        <taxon>Ecdysozoa</taxon>
        <taxon>Arthropoda</taxon>
        <taxon>Hexapoda</taxon>
        <taxon>Insecta</taxon>
        <taxon>Pterygota</taxon>
        <taxon>Neoptera</taxon>
        <taxon>Paraneoptera</taxon>
        <taxon>Thysanoptera</taxon>
        <taxon>Terebrantia</taxon>
        <taxon>Thripoidea</taxon>
        <taxon>Thripidae</taxon>
        <taxon>Frankliniella</taxon>
    </lineage>
</organism>
<feature type="compositionally biased region" description="Acidic residues" evidence="1">
    <location>
        <begin position="28"/>
        <end position="38"/>
    </location>
</feature>
<feature type="region of interest" description="Disordered" evidence="1">
    <location>
        <begin position="1"/>
        <end position="49"/>
    </location>
</feature>
<sequence length="106" mass="10897">MSLEGVPGVVTTPANIPTSTAEDRDGGAEDDDDDDDDAASPPAPGPGLASRMLQYAGQLWTEQGAGLGRSVSRQVGVVLGQPPPLAPPPALDALRRVARALKEKQD</sequence>
<reference evidence="2" key="1">
    <citation type="submission" date="2021-07" db="EMBL/GenBank/DDBJ databases">
        <authorList>
            <person name="Catto M.A."/>
            <person name="Jacobson A."/>
            <person name="Kennedy G."/>
            <person name="Labadie P."/>
            <person name="Hunt B.G."/>
            <person name="Srinivasan R."/>
        </authorList>
    </citation>
    <scope>NUCLEOTIDE SEQUENCE</scope>
    <source>
        <strain evidence="2">PL_HMW_Pooled</strain>
        <tissue evidence="2">Head</tissue>
    </source>
</reference>
<name>A0AAE1I3W8_9NEOP</name>
<protein>
    <submittedName>
        <fullName evidence="2">Organelle RRM domain-containing protein 1, chloroplastic</fullName>
    </submittedName>
</protein>
<proteinExistence type="predicted"/>
<evidence type="ECO:0000313" key="3">
    <source>
        <dbReference type="Proteomes" id="UP001219518"/>
    </source>
</evidence>
<dbReference type="AlphaFoldDB" id="A0AAE1I3W8"/>
<accession>A0AAE1I3W8</accession>
<evidence type="ECO:0000313" key="2">
    <source>
        <dbReference type="EMBL" id="KAK3932548.1"/>
    </source>
</evidence>
<dbReference type="Proteomes" id="UP001219518">
    <property type="component" value="Unassembled WGS sequence"/>
</dbReference>
<comment type="caution">
    <text evidence="2">The sequence shown here is derived from an EMBL/GenBank/DDBJ whole genome shotgun (WGS) entry which is preliminary data.</text>
</comment>
<evidence type="ECO:0000256" key="1">
    <source>
        <dbReference type="SAM" id="MobiDB-lite"/>
    </source>
</evidence>